<evidence type="ECO:0000313" key="14">
    <source>
        <dbReference type="Proteomes" id="UP001213000"/>
    </source>
</evidence>
<feature type="region of interest" description="Disordered" evidence="10">
    <location>
        <begin position="1013"/>
        <end position="1038"/>
    </location>
</feature>
<evidence type="ECO:0000256" key="1">
    <source>
        <dbReference type="ARBA" id="ARBA00004123"/>
    </source>
</evidence>
<feature type="domain" description="3'-5' exonuclease" evidence="11">
    <location>
        <begin position="722"/>
        <end position="882"/>
    </location>
</feature>
<feature type="compositionally biased region" description="Polar residues" evidence="10">
    <location>
        <begin position="52"/>
        <end position="71"/>
    </location>
</feature>
<evidence type="ECO:0000256" key="6">
    <source>
        <dbReference type="ARBA" id="ARBA00022842"/>
    </source>
</evidence>
<dbReference type="InterPro" id="IPR002562">
    <property type="entry name" value="3'-5'_exonuclease_dom"/>
</dbReference>
<evidence type="ECO:0000256" key="5">
    <source>
        <dbReference type="ARBA" id="ARBA00022839"/>
    </source>
</evidence>
<evidence type="ECO:0000256" key="3">
    <source>
        <dbReference type="ARBA" id="ARBA00022723"/>
    </source>
</evidence>
<keyword evidence="3" id="KW-0479">Metal-binding</keyword>
<proteinExistence type="predicted"/>
<dbReference type="SUPFAM" id="SSF53098">
    <property type="entry name" value="Ribonuclease H-like"/>
    <property type="match status" value="1"/>
</dbReference>
<comment type="caution">
    <text evidence="13">The sequence shown here is derived from an EMBL/GenBank/DDBJ whole genome shotgun (WGS) entry which is preliminary data.</text>
</comment>
<evidence type="ECO:0000256" key="4">
    <source>
        <dbReference type="ARBA" id="ARBA00022801"/>
    </source>
</evidence>
<dbReference type="Pfam" id="PF01612">
    <property type="entry name" value="DNA_pol_A_exo1"/>
    <property type="match status" value="1"/>
</dbReference>
<dbReference type="GO" id="GO:0046872">
    <property type="term" value="F:metal ion binding"/>
    <property type="evidence" value="ECO:0007669"/>
    <property type="project" value="UniProtKB-KW"/>
</dbReference>
<feature type="region of interest" description="Disordered" evidence="10">
    <location>
        <begin position="963"/>
        <end position="989"/>
    </location>
</feature>
<organism evidence="13 14">
    <name type="scientific">Leucocoprinus birnbaumii</name>
    <dbReference type="NCBI Taxonomy" id="56174"/>
    <lineage>
        <taxon>Eukaryota</taxon>
        <taxon>Fungi</taxon>
        <taxon>Dikarya</taxon>
        <taxon>Basidiomycota</taxon>
        <taxon>Agaricomycotina</taxon>
        <taxon>Agaricomycetes</taxon>
        <taxon>Agaricomycetidae</taxon>
        <taxon>Agaricales</taxon>
        <taxon>Agaricineae</taxon>
        <taxon>Agaricaceae</taxon>
        <taxon>Leucocoprinus</taxon>
    </lineage>
</organism>
<protein>
    <recommendedName>
        <fullName evidence="8">3'-5' exonuclease</fullName>
    </recommendedName>
    <alternativeName>
        <fullName evidence="9">Werner Syndrome-like exonuclease</fullName>
    </alternativeName>
</protein>
<dbReference type="PANTHER" id="PTHR13620">
    <property type="entry name" value="3-5 EXONUCLEASE"/>
    <property type="match status" value="1"/>
</dbReference>
<evidence type="ECO:0000256" key="10">
    <source>
        <dbReference type="SAM" id="MobiDB-lite"/>
    </source>
</evidence>
<feature type="compositionally biased region" description="Low complexity" evidence="10">
    <location>
        <begin position="968"/>
        <end position="989"/>
    </location>
</feature>
<dbReference type="GO" id="GO:0006139">
    <property type="term" value="P:nucleobase-containing compound metabolic process"/>
    <property type="evidence" value="ECO:0007669"/>
    <property type="project" value="InterPro"/>
</dbReference>
<evidence type="ECO:0000256" key="8">
    <source>
        <dbReference type="ARBA" id="ARBA00040531"/>
    </source>
</evidence>
<evidence type="ECO:0000259" key="11">
    <source>
        <dbReference type="Pfam" id="PF01612"/>
    </source>
</evidence>
<evidence type="ECO:0000256" key="2">
    <source>
        <dbReference type="ARBA" id="ARBA00022722"/>
    </source>
</evidence>
<name>A0AAD5VIE1_9AGAR</name>
<feature type="region of interest" description="Disordered" evidence="10">
    <location>
        <begin position="32"/>
        <end position="172"/>
    </location>
</feature>
<dbReference type="InterPro" id="IPR036397">
    <property type="entry name" value="RNaseH_sf"/>
</dbReference>
<feature type="domain" description="DUF6729" evidence="12">
    <location>
        <begin position="332"/>
        <end position="504"/>
    </location>
</feature>
<evidence type="ECO:0000259" key="12">
    <source>
        <dbReference type="Pfam" id="PF20499"/>
    </source>
</evidence>
<dbReference type="InterPro" id="IPR012337">
    <property type="entry name" value="RNaseH-like_sf"/>
</dbReference>
<dbReference type="EMBL" id="JANIEX010001387">
    <property type="protein sequence ID" value="KAJ3558593.1"/>
    <property type="molecule type" value="Genomic_DNA"/>
</dbReference>
<dbReference type="Proteomes" id="UP001213000">
    <property type="component" value="Unassembled WGS sequence"/>
</dbReference>
<keyword evidence="6" id="KW-0460">Magnesium</keyword>
<evidence type="ECO:0000313" key="13">
    <source>
        <dbReference type="EMBL" id="KAJ3558593.1"/>
    </source>
</evidence>
<gene>
    <name evidence="13" type="ORF">NP233_g11480</name>
</gene>
<keyword evidence="14" id="KW-1185">Reference proteome</keyword>
<keyword evidence="4" id="KW-0378">Hydrolase</keyword>
<keyword evidence="5" id="KW-0269">Exonuclease</keyword>
<reference evidence="13" key="1">
    <citation type="submission" date="2022-07" db="EMBL/GenBank/DDBJ databases">
        <title>Genome Sequence of Leucocoprinus birnbaumii.</title>
        <authorList>
            <person name="Buettner E."/>
        </authorList>
    </citation>
    <scope>NUCLEOTIDE SEQUENCE</scope>
    <source>
        <strain evidence="13">VT141</strain>
    </source>
</reference>
<dbReference type="Gene3D" id="3.30.420.10">
    <property type="entry name" value="Ribonuclease H-like superfamily/Ribonuclease H"/>
    <property type="match status" value="1"/>
</dbReference>
<dbReference type="InterPro" id="IPR051132">
    <property type="entry name" value="3-5_Exonuclease_domain"/>
</dbReference>
<dbReference type="InterPro" id="IPR046616">
    <property type="entry name" value="DUF6729"/>
</dbReference>
<feature type="compositionally biased region" description="Polar residues" evidence="10">
    <location>
        <begin position="227"/>
        <end position="237"/>
    </location>
</feature>
<dbReference type="GO" id="GO:0003676">
    <property type="term" value="F:nucleic acid binding"/>
    <property type="evidence" value="ECO:0007669"/>
    <property type="project" value="InterPro"/>
</dbReference>
<keyword evidence="2" id="KW-0540">Nuclease</keyword>
<dbReference type="GO" id="GO:0005634">
    <property type="term" value="C:nucleus"/>
    <property type="evidence" value="ECO:0007669"/>
    <property type="project" value="UniProtKB-SubCell"/>
</dbReference>
<evidence type="ECO:0000256" key="7">
    <source>
        <dbReference type="ARBA" id="ARBA00023242"/>
    </source>
</evidence>
<dbReference type="GO" id="GO:0008408">
    <property type="term" value="F:3'-5' exonuclease activity"/>
    <property type="evidence" value="ECO:0007669"/>
    <property type="project" value="InterPro"/>
</dbReference>
<dbReference type="PANTHER" id="PTHR13620:SF109">
    <property type="entry name" value="3'-5' EXONUCLEASE"/>
    <property type="match status" value="1"/>
</dbReference>
<dbReference type="Pfam" id="PF20499">
    <property type="entry name" value="DUF6729"/>
    <property type="match status" value="1"/>
</dbReference>
<accession>A0AAD5VIE1</accession>
<sequence>MENPESEFDTPDNFTWNLETLQLLYALEQSLTGGNGSEIDVPNPSLPLPTSMGENVTTTPSPSPEQVSETQHALPKAAPEKHGPGWPKGSKNCPKGVTAKVASSRRSDEGVKNIKRGCGRPRKETTVGPSASTMKGPLGQPRKDSEPVTVKLGKFTLPGSTHRGNPSAPVGFQTEGDIALQVRYLDSVTQPASDRPINHHTSHSRPATVAMPGPAGNSSQDAHRGSIQDSFGTTGSTLYFDEDPNRPISEEPADGDEDAKEDEYERLLVDGVGQDFEDVEGDEDSENDRWDGMASTSHCPLLPHVKASFDEKIIESQNCLDGLPPLYRNHQAFWFPRPSTFFILLKSSLKLSDLFNPRFFLWDPLPLCPDGIQCPNCREQLRCHCEINRPRRCIDQDEVFYLIGYRYACPQCSKNSTTGTTVTFRSWDPRIISVLLRALAAEFPAILSHRSAILTKTFSMLRACIQNGMGTKQYSDALRVLHLERHDTLHLQYLHTIASRLTRTTQTLDQMWGNRDERSETRKFIPFPDFDDNSENGPAGFIPSAAWLRNMYDRYIESHKDELNQHMSMLSACICGIDHSHKAPKHIARVDGVRIFIGLLTITNEWAEIRACNLVATKAHEQFRLALERMRESLEVYGHKQPELFFTDNMADKQFLEESFPSLREGVTPIEKYAHLEPFIIPWSPAVQVFVKQSATAIDLTARTILDALPNENSETGGGLIVIGFDTEWNVEAQQYRGVVRENRTAVIQIAYENIIYILQVGPLLAVKQLPQQLKLLLMNPNVIKAGCRIKNDLQNLQTASGSQEAFVGGLELPQFAKECNVVMSARCGLSDLCASVLNKRLDKNVPERMSNEWENENLSEGHINYAARDAYASLVIYHALNAIPAPQPLPHDLSPNIPVILYHPDHGQLIAHGIISSRFSDSQFLFRAPVISLYRKALRDMGELPFDIVTARSWLRLISEPSQNTTSGAQPSAQPSSQNSLQQSNSGSAALSPHEVSEVLYDQDQGLESLVDELESGSSSRSDATVDLEGYERDSDSATQGAEILGEVPSHWPSEIWSRVLKDILHIFHMFYISRGHGLRSAFARALRDAFFVHDKHDIQCINTWGATQNPPVTFKTLKISSPSFIQRHCQRIVPPPELLYTVVREVFDTYGPLKDAKTGQPLFGDANWQAARNILTLIQNGYVSDPPGVSLYAQIGVDIKMVVFLSTDACEGQMQSRVVSTHSSDPDFQLQGRQSVMSMLVYLTLFYDIISCIWLTNEIQEMLILLDEFVPDQDLASSLNQRVNGNLYVRTKEVAGILPIPERDRNGPQGFLASMQMTHKPVLPVHSAAERGLFHDLLKDHPTFNNATTGPDWKKAVVVWNRCANQCSEISYKLVEHLTAYFAEWSKNLNVWESLSLTVGP</sequence>
<evidence type="ECO:0000256" key="9">
    <source>
        <dbReference type="ARBA" id="ARBA00042761"/>
    </source>
</evidence>
<dbReference type="CDD" id="cd06141">
    <property type="entry name" value="WRN_exo"/>
    <property type="match status" value="1"/>
</dbReference>
<keyword evidence="7" id="KW-0539">Nucleus</keyword>
<feature type="region of interest" description="Disordered" evidence="10">
    <location>
        <begin position="187"/>
        <end position="261"/>
    </location>
</feature>
<feature type="compositionally biased region" description="Acidic residues" evidence="10">
    <location>
        <begin position="251"/>
        <end position="261"/>
    </location>
</feature>
<comment type="subcellular location">
    <subcellularLocation>
        <location evidence="1">Nucleus</location>
    </subcellularLocation>
</comment>